<name>A0ABX8GXC9_9BACT</name>
<dbReference type="SUPFAM" id="SSF56935">
    <property type="entry name" value="Porins"/>
    <property type="match status" value="1"/>
</dbReference>
<dbReference type="Proteomes" id="UP000682802">
    <property type="component" value="Chromosome 1"/>
</dbReference>
<sequence length="452" mass="51700">MQIFKKLLSIFILLLIGQSLLAQERMFEFHSYGRVGVSSSLYEDKVGARLNLTGQGALGGRLEENDYIEMSGVARIDKIFKMTPDKPKIKFVLTTQSFSGDNTFIANNTKTNFVEMYLDIQDTLFNVPFHLWVGSKYFRDKNIDIADYFQFNNLTGQGFGLTVGKTTVSLIKALVSQDQPNNPYGDSNYEDGRQKHVLSVQHVVDINEYNKLNFLGEYHFTGYDSLTDPQFILDKVSDYGWLLGVMHSYKKENFFNNVTFRYGSRIANGPGDDGWSSRSFINFGNPNNKGQYDGARGINITENFVYDVNNYWGVTGYAVYRYAMGAKVPVFISENRPNQKWDLSIGVRPMIYLMDEIQLLLEYNFQIRDFDEYTNGIVGVDPGLGQMNKFTFAPVYVPTGERSVMARPQIRLVYTIAVYNDVVKDYQLSQYYEAGNAGNLGHYLGLKTEWWF</sequence>
<evidence type="ECO:0000313" key="2">
    <source>
        <dbReference type="Proteomes" id="UP000682802"/>
    </source>
</evidence>
<keyword evidence="2" id="KW-1185">Reference proteome</keyword>
<gene>
    <name evidence="1" type="ORF">KM029_04815</name>
</gene>
<dbReference type="Gene3D" id="2.40.170.10">
    <property type="entry name" value="Porin, LamB type"/>
    <property type="match status" value="1"/>
</dbReference>
<dbReference type="RefSeq" id="WP_144075636.1">
    <property type="nucleotide sequence ID" value="NZ_CP076128.1"/>
</dbReference>
<dbReference type="InterPro" id="IPR036998">
    <property type="entry name" value="Porin_LamB_sf"/>
</dbReference>
<accession>A0ABX8GXC9</accession>
<proteinExistence type="predicted"/>
<dbReference type="EMBL" id="CP076128">
    <property type="protein sequence ID" value="QWG08263.1"/>
    <property type="molecule type" value="Genomic_DNA"/>
</dbReference>
<dbReference type="InterPro" id="IPR003192">
    <property type="entry name" value="Porin_LamB"/>
</dbReference>
<evidence type="ECO:0000313" key="1">
    <source>
        <dbReference type="EMBL" id="QWG08263.1"/>
    </source>
</evidence>
<reference evidence="1 2" key="1">
    <citation type="submission" date="2021-05" db="EMBL/GenBank/DDBJ databases">
        <title>Comparative genomic studies on the polysaccharide-degrading batcterial strains of the Flammeovirga genus.</title>
        <authorList>
            <person name="Zewei F."/>
            <person name="Zheng Z."/>
            <person name="Yu L."/>
            <person name="Ruyue G."/>
            <person name="Yanhong M."/>
            <person name="Yuanyuan C."/>
            <person name="Jingyan G."/>
            <person name="Wenjun H."/>
        </authorList>
    </citation>
    <scope>NUCLEOTIDE SEQUENCE [LARGE SCALE GENOMIC DNA]</scope>
    <source>
        <strain evidence="1 2">YS10</strain>
    </source>
</reference>
<organism evidence="1 2">
    <name type="scientific">Flammeovirga kamogawensis</name>
    <dbReference type="NCBI Taxonomy" id="373891"/>
    <lineage>
        <taxon>Bacteria</taxon>
        <taxon>Pseudomonadati</taxon>
        <taxon>Bacteroidota</taxon>
        <taxon>Cytophagia</taxon>
        <taxon>Cytophagales</taxon>
        <taxon>Flammeovirgaceae</taxon>
        <taxon>Flammeovirga</taxon>
    </lineage>
</organism>
<dbReference type="Pfam" id="PF02264">
    <property type="entry name" value="LamB"/>
    <property type="match status" value="1"/>
</dbReference>
<protein>
    <submittedName>
        <fullName evidence="1">Carbohydrate porin</fullName>
    </submittedName>
</protein>